<comment type="similarity">
    <text evidence="2">Belongs to the binding-protein-dependent transport system permease family. CysTW subfamily.</text>
</comment>
<reference evidence="10 11" key="1">
    <citation type="submission" date="2016-10" db="EMBL/GenBank/DDBJ databases">
        <authorList>
            <person name="Varghese N."/>
            <person name="Submissions S."/>
        </authorList>
    </citation>
    <scope>NUCLEOTIDE SEQUENCE [LARGE SCALE GENOMIC DNA]</scope>
    <source>
        <strain evidence="10 11">CGMCC 1.3889</strain>
    </source>
</reference>
<evidence type="ECO:0000313" key="10">
    <source>
        <dbReference type="EMBL" id="SER08993.1"/>
    </source>
</evidence>
<evidence type="ECO:0000256" key="6">
    <source>
        <dbReference type="ARBA" id="ARBA00022989"/>
    </source>
</evidence>
<dbReference type="Gene3D" id="1.10.3720.10">
    <property type="entry name" value="MetI-like"/>
    <property type="match status" value="1"/>
</dbReference>
<accession>A0A1H9LDH9</accession>
<feature type="transmembrane region" description="Helical" evidence="8">
    <location>
        <begin position="262"/>
        <end position="282"/>
    </location>
</feature>
<evidence type="ECO:0000256" key="8">
    <source>
        <dbReference type="RuleBase" id="RU363032"/>
    </source>
</evidence>
<dbReference type="EMBL" id="FOGK01000001">
    <property type="protein sequence ID" value="SER08993.1"/>
    <property type="molecule type" value="Genomic_DNA"/>
</dbReference>
<dbReference type="PANTHER" id="PTHR42929:SF5">
    <property type="entry name" value="ABC TRANSPORTER PERMEASE PROTEIN"/>
    <property type="match status" value="1"/>
</dbReference>
<gene>
    <name evidence="10" type="ORF">SAMN04487973_101266</name>
</gene>
<dbReference type="Pfam" id="PF00528">
    <property type="entry name" value="BPD_transp_1"/>
    <property type="match status" value="1"/>
</dbReference>
<proteinExistence type="inferred from homology"/>
<evidence type="ECO:0000313" key="11">
    <source>
        <dbReference type="Proteomes" id="UP000182818"/>
    </source>
</evidence>
<protein>
    <submittedName>
        <fullName evidence="10">Spermidine/putrescine transport system permease protein</fullName>
    </submittedName>
</protein>
<feature type="transmembrane region" description="Helical" evidence="8">
    <location>
        <begin position="71"/>
        <end position="95"/>
    </location>
</feature>
<keyword evidence="7 8" id="KW-0472">Membrane</keyword>
<dbReference type="InterPro" id="IPR000515">
    <property type="entry name" value="MetI-like"/>
</dbReference>
<name>A0A1H9LDH9_9LACO</name>
<dbReference type="InterPro" id="IPR035906">
    <property type="entry name" value="MetI-like_sf"/>
</dbReference>
<evidence type="ECO:0000256" key="4">
    <source>
        <dbReference type="ARBA" id="ARBA00022475"/>
    </source>
</evidence>
<feature type="transmembrane region" description="Helical" evidence="8">
    <location>
        <begin position="150"/>
        <end position="169"/>
    </location>
</feature>
<dbReference type="Proteomes" id="UP000182818">
    <property type="component" value="Unassembled WGS sequence"/>
</dbReference>
<evidence type="ECO:0000259" key="9">
    <source>
        <dbReference type="PROSITE" id="PS50928"/>
    </source>
</evidence>
<feature type="transmembrane region" description="Helical" evidence="8">
    <location>
        <begin position="210"/>
        <end position="229"/>
    </location>
</feature>
<feature type="domain" description="ABC transmembrane type-1" evidence="9">
    <location>
        <begin position="72"/>
        <end position="278"/>
    </location>
</feature>
<dbReference type="PROSITE" id="PS50928">
    <property type="entry name" value="ABC_TM1"/>
    <property type="match status" value="1"/>
</dbReference>
<comment type="caution">
    <text evidence="10">The sequence shown here is derived from an EMBL/GenBank/DDBJ whole genome shotgun (WGS) entry which is preliminary data.</text>
</comment>
<organism evidence="10 11">
    <name type="scientific">Pediococcus ethanolidurans</name>
    <dbReference type="NCBI Taxonomy" id="319653"/>
    <lineage>
        <taxon>Bacteria</taxon>
        <taxon>Bacillati</taxon>
        <taxon>Bacillota</taxon>
        <taxon>Bacilli</taxon>
        <taxon>Lactobacillales</taxon>
        <taxon>Lactobacillaceae</taxon>
        <taxon>Pediococcus</taxon>
    </lineage>
</organism>
<keyword evidence="3 8" id="KW-0813">Transport</keyword>
<dbReference type="PANTHER" id="PTHR42929">
    <property type="entry name" value="INNER MEMBRANE ABC TRANSPORTER PERMEASE PROTEIN YDCU-RELATED-RELATED"/>
    <property type="match status" value="1"/>
</dbReference>
<keyword evidence="4" id="KW-1003">Cell membrane</keyword>
<sequence length="292" mass="32424">MKICYSIFTTYEQEMIKIRNRSAFLLLLPGVLAILLFLFFPVIQIALPTFAGHFGLSNYITFLQSHYNQGVLIRTLIIAFITMIITLTLGLPLSVWIARQRSTVRNLLSVVILFPILTNAVVRNFTWIIILGKNGVLNTLLLKLNFIDQPLTLLYSDMAIVIGSVYLFLPIMVTSLVSSVQELNVEVEEAAAILGSRPLVTFFKVMIPQLTTGILTGCILVFAGAMTAYTTPQLLGGNRHLVMSTLIYQQAMTLGDWSSASVVAIILIILTVLVLGMMRLVAKQLDRRSVND</sequence>
<evidence type="ECO:0000256" key="5">
    <source>
        <dbReference type="ARBA" id="ARBA00022692"/>
    </source>
</evidence>
<keyword evidence="11" id="KW-1185">Reference proteome</keyword>
<evidence type="ECO:0000256" key="3">
    <source>
        <dbReference type="ARBA" id="ARBA00022448"/>
    </source>
</evidence>
<keyword evidence="5 8" id="KW-0812">Transmembrane</keyword>
<evidence type="ECO:0000256" key="7">
    <source>
        <dbReference type="ARBA" id="ARBA00023136"/>
    </source>
</evidence>
<dbReference type="CDD" id="cd06261">
    <property type="entry name" value="TM_PBP2"/>
    <property type="match status" value="1"/>
</dbReference>
<dbReference type="SUPFAM" id="SSF161098">
    <property type="entry name" value="MetI-like"/>
    <property type="match status" value="1"/>
</dbReference>
<feature type="transmembrane region" description="Helical" evidence="8">
    <location>
        <begin position="107"/>
        <end position="130"/>
    </location>
</feature>
<evidence type="ECO:0000256" key="2">
    <source>
        <dbReference type="ARBA" id="ARBA00007069"/>
    </source>
</evidence>
<comment type="subcellular location">
    <subcellularLocation>
        <location evidence="1 8">Cell membrane</location>
        <topology evidence="1 8">Multi-pass membrane protein</topology>
    </subcellularLocation>
</comment>
<keyword evidence="6 8" id="KW-1133">Transmembrane helix</keyword>
<evidence type="ECO:0000256" key="1">
    <source>
        <dbReference type="ARBA" id="ARBA00004651"/>
    </source>
</evidence>
<feature type="transmembrane region" description="Helical" evidence="8">
    <location>
        <begin position="23"/>
        <end position="51"/>
    </location>
</feature>